<feature type="chain" id="PRO_5003169648" description="Lipoprotein" evidence="2">
    <location>
        <begin position="21"/>
        <end position="101"/>
    </location>
</feature>
<accession>E3FT02</accession>
<keyword evidence="4" id="KW-1185">Reference proteome</keyword>
<feature type="region of interest" description="Disordered" evidence="1">
    <location>
        <begin position="18"/>
        <end position="101"/>
    </location>
</feature>
<evidence type="ECO:0000256" key="1">
    <source>
        <dbReference type="SAM" id="MobiDB-lite"/>
    </source>
</evidence>
<dbReference type="OrthoDB" id="9994347at2"/>
<dbReference type="EMBL" id="CP002271">
    <property type="protein sequence ID" value="ADO74626.1"/>
    <property type="molecule type" value="Genomic_DNA"/>
</dbReference>
<evidence type="ECO:0000256" key="2">
    <source>
        <dbReference type="SAM" id="SignalP"/>
    </source>
</evidence>
<evidence type="ECO:0000313" key="3">
    <source>
        <dbReference type="EMBL" id="ADO74626.1"/>
    </source>
</evidence>
<protein>
    <recommendedName>
        <fullName evidence="5">Lipoprotein</fullName>
    </recommendedName>
</protein>
<name>E3FT02_STIAD</name>
<gene>
    <name evidence="3" type="ordered locus">STAUR_6870</name>
</gene>
<evidence type="ECO:0008006" key="5">
    <source>
        <dbReference type="Google" id="ProtNLM"/>
    </source>
</evidence>
<dbReference type="Proteomes" id="UP000001351">
    <property type="component" value="Chromosome"/>
</dbReference>
<reference evidence="3 4" key="1">
    <citation type="journal article" date="2011" name="Mol. Biol. Evol.">
        <title>Comparative genomic analysis of fruiting body formation in Myxococcales.</title>
        <authorList>
            <person name="Huntley S."/>
            <person name="Hamann N."/>
            <person name="Wegener-Feldbrugge S."/>
            <person name="Treuner-Lange A."/>
            <person name="Kube M."/>
            <person name="Reinhardt R."/>
            <person name="Klages S."/>
            <person name="Muller R."/>
            <person name="Ronning C.M."/>
            <person name="Nierman W.C."/>
            <person name="Sogaard-Andersen L."/>
        </authorList>
    </citation>
    <scope>NUCLEOTIDE SEQUENCE [LARGE SCALE GENOMIC DNA]</scope>
    <source>
        <strain evidence="3 4">DW4/3-1</strain>
    </source>
</reference>
<sequence length="101" mass="10269">MLTRAVLIAMVSAAPLGACAPRSFPKSFPRTSAASAEAEEAPVARLGGMLEQDPPLPGEPTGSWQGLEEHPPLTEGGAGGKEGAPPARTDDGAQEGREHGN</sequence>
<dbReference type="STRING" id="378806.STAUR_6870"/>
<dbReference type="KEGG" id="sur:STAUR_6870"/>
<feature type="signal peptide" evidence="2">
    <location>
        <begin position="1"/>
        <end position="20"/>
    </location>
</feature>
<dbReference type="eggNOG" id="ENOG503172K">
    <property type="taxonomic scope" value="Bacteria"/>
</dbReference>
<evidence type="ECO:0000313" key="4">
    <source>
        <dbReference type="Proteomes" id="UP000001351"/>
    </source>
</evidence>
<keyword evidence="2" id="KW-0732">Signal</keyword>
<dbReference type="RefSeq" id="WP_013377529.1">
    <property type="nucleotide sequence ID" value="NC_014623.1"/>
</dbReference>
<dbReference type="AlphaFoldDB" id="E3FT02"/>
<dbReference type="HOGENOM" id="CLU_2289954_0_0_7"/>
<proteinExistence type="predicted"/>
<organism evidence="3 4">
    <name type="scientific">Stigmatella aurantiaca (strain DW4/3-1)</name>
    <dbReference type="NCBI Taxonomy" id="378806"/>
    <lineage>
        <taxon>Bacteria</taxon>
        <taxon>Pseudomonadati</taxon>
        <taxon>Myxococcota</taxon>
        <taxon>Myxococcia</taxon>
        <taxon>Myxococcales</taxon>
        <taxon>Cystobacterineae</taxon>
        <taxon>Archangiaceae</taxon>
        <taxon>Stigmatella</taxon>
    </lineage>
</organism>
<feature type="compositionally biased region" description="Basic and acidic residues" evidence="1">
    <location>
        <begin position="88"/>
        <end position="101"/>
    </location>
</feature>